<comment type="caution">
    <text evidence="2">The sequence shown here is derived from an EMBL/GenBank/DDBJ whole genome shotgun (WGS) entry which is preliminary data.</text>
</comment>
<accession>A0ABU3E2E7</accession>
<feature type="signal peptide" evidence="1">
    <location>
        <begin position="1"/>
        <end position="24"/>
    </location>
</feature>
<evidence type="ECO:0000256" key="1">
    <source>
        <dbReference type="SAM" id="SignalP"/>
    </source>
</evidence>
<name>A0ABU3E2E7_9FLAO</name>
<protein>
    <submittedName>
        <fullName evidence="2">Uncharacterized protein</fullName>
    </submittedName>
</protein>
<sequence>MKQTLLKFILTGVIIFLSHSNSFAQQTQTYDSTYQISPGVTGNARFEYYLDKEGNRVKHGNFTFTRQEKQDSSSAKAFSTLRKGDFVHNVKQGEWIYQTKTHNIEIVDISDEGPDYSVHTVDENLNITYEEGIPVNEILLEANLYKNETFQKRLKYFKSSIVQGKLHGDFEFFAADKEMDIVAVDGQVENGLMQGVWNFNYFKDSTQEERTYDQGILLELVKKNENAVVDEIEFPLSEGLKALLQNEESEVELAGKPLSLNFSDGYPRTSLYIKEQEKGKNVLTMILQEIFQYDSNLDITQQLPLGANRGFYPLSSDERNDLSKWTETEAEFRNKLQQLNNLRIDNIQLVQDRELQVFLKWAKEQDRLEEYIRPWKNILSREQIEYYNREGLLVDYAYNLLSTDTVSIDGEKTIFNYSPEEKGNNFLHFIVENFEDRNEVADSLLQAFSNRIESIEIDREISAFSDSISAGKTEIDSLYRIPSGYGLQDKVLDEIKIYFDKQIYPQELEEFNESEDIGARTATATDLLAEIELLKEIFGTAQNIAERREETDELYTELTFDPFTYSDQVPVRKKKRLYNYVTEEVIEGLIERAGSNYQDLTAVLKDLQLAYSIQDRLIFLEDKNTRRLERRLRRSGSLEDSVELLNSL</sequence>
<organism evidence="2 3">
    <name type="scientific">Autumnicola patrickiae</name>
    <dbReference type="NCBI Taxonomy" id="3075591"/>
    <lineage>
        <taxon>Bacteria</taxon>
        <taxon>Pseudomonadati</taxon>
        <taxon>Bacteroidota</taxon>
        <taxon>Flavobacteriia</taxon>
        <taxon>Flavobacteriales</taxon>
        <taxon>Flavobacteriaceae</taxon>
        <taxon>Autumnicola</taxon>
    </lineage>
</organism>
<evidence type="ECO:0000313" key="2">
    <source>
        <dbReference type="EMBL" id="MDT0690105.1"/>
    </source>
</evidence>
<dbReference type="Proteomes" id="UP001261624">
    <property type="component" value="Unassembled WGS sequence"/>
</dbReference>
<reference evidence="2 3" key="1">
    <citation type="submission" date="2023-09" db="EMBL/GenBank/DDBJ databases">
        <authorList>
            <person name="Rey-Velasco X."/>
        </authorList>
    </citation>
    <scope>NUCLEOTIDE SEQUENCE [LARGE SCALE GENOMIC DNA]</scope>
    <source>
        <strain evidence="2 3">F188</strain>
    </source>
</reference>
<keyword evidence="3" id="KW-1185">Reference proteome</keyword>
<evidence type="ECO:0000313" key="3">
    <source>
        <dbReference type="Proteomes" id="UP001261624"/>
    </source>
</evidence>
<dbReference type="SUPFAM" id="SSF82185">
    <property type="entry name" value="Histone H3 K4-specific methyltransferase SET7/9 N-terminal domain"/>
    <property type="match status" value="1"/>
</dbReference>
<gene>
    <name evidence="2" type="ORF">RM549_09940</name>
</gene>
<dbReference type="RefSeq" id="WP_311684276.1">
    <property type="nucleotide sequence ID" value="NZ_JAVRHM010000010.1"/>
</dbReference>
<dbReference type="EMBL" id="JAVRHM010000010">
    <property type="protein sequence ID" value="MDT0690105.1"/>
    <property type="molecule type" value="Genomic_DNA"/>
</dbReference>
<proteinExistence type="predicted"/>
<keyword evidence="1" id="KW-0732">Signal</keyword>
<feature type="chain" id="PRO_5047179673" evidence="1">
    <location>
        <begin position="25"/>
        <end position="648"/>
    </location>
</feature>